<name>A0ACA9NYA4_9GLOM</name>
<evidence type="ECO:0000313" key="2">
    <source>
        <dbReference type="Proteomes" id="UP000789860"/>
    </source>
</evidence>
<evidence type="ECO:0000313" key="1">
    <source>
        <dbReference type="EMBL" id="CAG8682251.1"/>
    </source>
</evidence>
<sequence>CAIAQIDSSLIEGCPLRFKYTRLKQDHTILITDILKMLLFLYKETRLMYFKFEQDCAISLTHLSVIAIHASRLRCSSFKQYFAISII</sequence>
<accession>A0ACA9NYA4</accession>
<gene>
    <name evidence="1" type="ORF">SCALOS_LOCUS9781</name>
</gene>
<proteinExistence type="predicted"/>
<protein>
    <submittedName>
        <fullName evidence="1">10962_t:CDS:1</fullName>
    </submittedName>
</protein>
<keyword evidence="2" id="KW-1185">Reference proteome</keyword>
<feature type="non-terminal residue" evidence="1">
    <location>
        <position position="1"/>
    </location>
</feature>
<dbReference type="EMBL" id="CAJVPM010032314">
    <property type="protein sequence ID" value="CAG8682251.1"/>
    <property type="molecule type" value="Genomic_DNA"/>
</dbReference>
<organism evidence="1 2">
    <name type="scientific">Scutellospora calospora</name>
    <dbReference type="NCBI Taxonomy" id="85575"/>
    <lineage>
        <taxon>Eukaryota</taxon>
        <taxon>Fungi</taxon>
        <taxon>Fungi incertae sedis</taxon>
        <taxon>Mucoromycota</taxon>
        <taxon>Glomeromycotina</taxon>
        <taxon>Glomeromycetes</taxon>
        <taxon>Diversisporales</taxon>
        <taxon>Gigasporaceae</taxon>
        <taxon>Scutellospora</taxon>
    </lineage>
</organism>
<reference evidence="1" key="1">
    <citation type="submission" date="2021-06" db="EMBL/GenBank/DDBJ databases">
        <authorList>
            <person name="Kallberg Y."/>
            <person name="Tangrot J."/>
            <person name="Rosling A."/>
        </authorList>
    </citation>
    <scope>NUCLEOTIDE SEQUENCE</scope>
    <source>
        <strain evidence="1">AU212A</strain>
    </source>
</reference>
<comment type="caution">
    <text evidence="1">The sequence shown here is derived from an EMBL/GenBank/DDBJ whole genome shotgun (WGS) entry which is preliminary data.</text>
</comment>
<dbReference type="Proteomes" id="UP000789860">
    <property type="component" value="Unassembled WGS sequence"/>
</dbReference>
<feature type="non-terminal residue" evidence="1">
    <location>
        <position position="87"/>
    </location>
</feature>